<dbReference type="NCBIfam" id="TIGR03363">
    <property type="entry name" value="VI_chp_8"/>
    <property type="match status" value="1"/>
</dbReference>
<dbReference type="PANTHER" id="PTHR37951">
    <property type="entry name" value="CYTOPLASMIC PROTEIN-RELATED"/>
    <property type="match status" value="1"/>
</dbReference>
<feature type="region of interest" description="Disordered" evidence="1">
    <location>
        <begin position="279"/>
        <end position="306"/>
    </location>
</feature>
<accession>A0AAV3U341</accession>
<feature type="domain" description="ImpA N-terminal" evidence="2">
    <location>
        <begin position="20"/>
        <end position="149"/>
    </location>
</feature>
<dbReference type="Proteomes" id="UP001409585">
    <property type="component" value="Unassembled WGS sequence"/>
</dbReference>
<dbReference type="PANTHER" id="PTHR37951:SF1">
    <property type="entry name" value="TYPE VI SECRETION SYSTEM COMPONENT TSSA1"/>
    <property type="match status" value="1"/>
</dbReference>
<protein>
    <submittedName>
        <fullName evidence="3">Type VI secretion system protein TssA</fullName>
    </submittedName>
</protein>
<dbReference type="InterPro" id="IPR010657">
    <property type="entry name" value="ImpA_N"/>
</dbReference>
<name>A0AAV3U341_9ALTE</name>
<evidence type="ECO:0000256" key="1">
    <source>
        <dbReference type="SAM" id="MobiDB-lite"/>
    </source>
</evidence>
<dbReference type="Pfam" id="PF06812">
    <property type="entry name" value="ImpA_N"/>
    <property type="match status" value="1"/>
</dbReference>
<reference evidence="4" key="1">
    <citation type="journal article" date="2019" name="Int. J. Syst. Evol. Microbiol.">
        <title>The Global Catalogue of Microorganisms (GCM) 10K type strain sequencing project: providing services to taxonomists for standard genome sequencing and annotation.</title>
        <authorList>
            <consortium name="The Broad Institute Genomics Platform"/>
            <consortium name="The Broad Institute Genome Sequencing Center for Infectious Disease"/>
            <person name="Wu L."/>
            <person name="Ma J."/>
        </authorList>
    </citation>
    <scope>NUCLEOTIDE SEQUENCE [LARGE SCALE GENOMIC DNA]</scope>
    <source>
        <strain evidence="4">JCM 19134</strain>
    </source>
</reference>
<dbReference type="InterPro" id="IPR017740">
    <property type="entry name" value="TssA-like"/>
</dbReference>
<sequence>MSVLNESHSVIADNVWLKMLAPVSNDLPAGTDTREDISPTSLYQEIRDARVLARNNERATLSSGDASYFSLPEWSIILDRAPDLIAHQSKDLEIVAWYIEALARHYGFAGIAAGFTLAKELLSNYSDSFFPRPDEDGISTQLAALSGLNGFGAEGTLIGPIKSILITQGDYPGPLATWQCEQAFEIARIKDDERRTARLKQGGVSKDELDVITLQTDTHFLQSTLYDIDAAISAFADYQSVLDVFAETEPQPTGKIKEALEHCRQTLVYLAGPRINTATEPELEQESTDEQQQTLSEPGEIQRPGAINSRAQAILQLSKIADYFKKTEPHSPISYSIEQAIRWSELPLTELIKELIPDEPARKTFKHLSGISAESST</sequence>
<dbReference type="EMBL" id="BAABLX010000023">
    <property type="protein sequence ID" value="GAA4944236.1"/>
    <property type="molecule type" value="Genomic_DNA"/>
</dbReference>
<evidence type="ECO:0000313" key="4">
    <source>
        <dbReference type="Proteomes" id="UP001409585"/>
    </source>
</evidence>
<evidence type="ECO:0000313" key="3">
    <source>
        <dbReference type="EMBL" id="GAA4944236.1"/>
    </source>
</evidence>
<dbReference type="AlphaFoldDB" id="A0AAV3U341"/>
<keyword evidence="4" id="KW-1185">Reference proteome</keyword>
<organism evidence="3 4">
    <name type="scientific">Halioxenophilus aromaticivorans</name>
    <dbReference type="NCBI Taxonomy" id="1306992"/>
    <lineage>
        <taxon>Bacteria</taxon>
        <taxon>Pseudomonadati</taxon>
        <taxon>Pseudomonadota</taxon>
        <taxon>Gammaproteobacteria</taxon>
        <taxon>Alteromonadales</taxon>
        <taxon>Alteromonadaceae</taxon>
        <taxon>Halioxenophilus</taxon>
    </lineage>
</organism>
<evidence type="ECO:0000259" key="2">
    <source>
        <dbReference type="Pfam" id="PF06812"/>
    </source>
</evidence>
<proteinExistence type="predicted"/>
<dbReference type="RefSeq" id="WP_345422173.1">
    <property type="nucleotide sequence ID" value="NZ_AP031496.1"/>
</dbReference>
<gene>
    <name evidence="3" type="primary">tssA</name>
    <name evidence="3" type="ORF">GCM10025791_23900</name>
</gene>
<comment type="caution">
    <text evidence="3">The sequence shown here is derived from an EMBL/GenBank/DDBJ whole genome shotgun (WGS) entry which is preliminary data.</text>
</comment>